<evidence type="ECO:0000259" key="2">
    <source>
        <dbReference type="PROSITE" id="PS50006"/>
    </source>
</evidence>
<keyword evidence="1" id="KW-0812">Transmembrane</keyword>
<dbReference type="Pfam" id="PF00498">
    <property type="entry name" value="FHA"/>
    <property type="match status" value="1"/>
</dbReference>
<evidence type="ECO:0000313" key="4">
    <source>
        <dbReference type="Proteomes" id="UP000029579"/>
    </source>
</evidence>
<dbReference type="Gene3D" id="2.60.200.20">
    <property type="match status" value="1"/>
</dbReference>
<protein>
    <submittedName>
        <fullName evidence="3">Signal peptide protein</fullName>
    </submittedName>
</protein>
<dbReference type="CDD" id="cd00060">
    <property type="entry name" value="FHA"/>
    <property type="match status" value="1"/>
</dbReference>
<sequence>MEKFFSVIDKVFSINVFGSLTLYQLLSTILKYIFVFVVFYFIYSIIRIIYYDVRTTLKKEQESDTYLKLININDGFSFMVQEYYFIGEDNTIGRDSRNTISINDKYMSKFHARILQDESMYFLEDLKSANGTYLNDEKITDAIELKSGDIIRLGSLKFLFVQGDHDE</sequence>
<organism evidence="3 4">
    <name type="scientific">Anaerococcus lactolyticus S7-1-13</name>
    <dbReference type="NCBI Taxonomy" id="1284686"/>
    <lineage>
        <taxon>Bacteria</taxon>
        <taxon>Bacillati</taxon>
        <taxon>Bacillota</taxon>
        <taxon>Tissierellia</taxon>
        <taxon>Tissierellales</taxon>
        <taxon>Peptoniphilaceae</taxon>
        <taxon>Anaerococcus</taxon>
    </lineage>
</organism>
<dbReference type="EMBL" id="JRMW01000043">
    <property type="protein sequence ID" value="KGF03091.1"/>
    <property type="molecule type" value="Genomic_DNA"/>
</dbReference>
<dbReference type="RefSeq" id="WP_037328773.1">
    <property type="nucleotide sequence ID" value="NZ_JRMW01000043.1"/>
</dbReference>
<feature type="domain" description="FHA" evidence="2">
    <location>
        <begin position="90"/>
        <end position="139"/>
    </location>
</feature>
<keyword evidence="1" id="KW-1133">Transmembrane helix</keyword>
<dbReference type="eggNOG" id="COG1716">
    <property type="taxonomic scope" value="Bacteria"/>
</dbReference>
<keyword evidence="1" id="KW-0472">Membrane</keyword>
<feature type="transmembrane region" description="Helical" evidence="1">
    <location>
        <begin position="32"/>
        <end position="50"/>
    </location>
</feature>
<dbReference type="SUPFAM" id="SSF49879">
    <property type="entry name" value="SMAD/FHA domain"/>
    <property type="match status" value="1"/>
</dbReference>
<dbReference type="SMART" id="SM00240">
    <property type="entry name" value="FHA"/>
    <property type="match status" value="1"/>
</dbReference>
<dbReference type="PANTHER" id="PTHR23308">
    <property type="entry name" value="NUCLEAR INHIBITOR OF PROTEIN PHOSPHATASE-1"/>
    <property type="match status" value="1"/>
</dbReference>
<reference evidence="3 4" key="1">
    <citation type="submission" date="2014-07" db="EMBL/GenBank/DDBJ databases">
        <authorList>
            <person name="McCorrison J."/>
            <person name="Sanka R."/>
            <person name="Torralba M."/>
            <person name="Gillis M."/>
            <person name="Haft D.H."/>
            <person name="Methe B."/>
            <person name="Sutton G."/>
            <person name="Nelson K.E."/>
        </authorList>
    </citation>
    <scope>NUCLEOTIDE SEQUENCE [LARGE SCALE GENOMIC DNA]</scope>
    <source>
        <strain evidence="3 4">S7-1-13</strain>
    </source>
</reference>
<dbReference type="InterPro" id="IPR050923">
    <property type="entry name" value="Cell_Proc_Reg/RNA_Proc"/>
</dbReference>
<dbReference type="OrthoDB" id="9816434at2"/>
<dbReference type="AlphaFoldDB" id="A0A095X050"/>
<dbReference type="PROSITE" id="PS50006">
    <property type="entry name" value="FHA_DOMAIN"/>
    <property type="match status" value="1"/>
</dbReference>
<gene>
    <name evidence="3" type="ORF">HMPREF1630_08865</name>
</gene>
<comment type="caution">
    <text evidence="3">The sequence shown here is derived from an EMBL/GenBank/DDBJ whole genome shotgun (WGS) entry which is preliminary data.</text>
</comment>
<dbReference type="InterPro" id="IPR008984">
    <property type="entry name" value="SMAD_FHA_dom_sf"/>
</dbReference>
<evidence type="ECO:0000313" key="3">
    <source>
        <dbReference type="EMBL" id="KGF03091.1"/>
    </source>
</evidence>
<evidence type="ECO:0000256" key="1">
    <source>
        <dbReference type="SAM" id="Phobius"/>
    </source>
</evidence>
<accession>A0A095X050</accession>
<proteinExistence type="predicted"/>
<dbReference type="InterPro" id="IPR000253">
    <property type="entry name" value="FHA_dom"/>
</dbReference>
<name>A0A095X050_9FIRM</name>
<dbReference type="Proteomes" id="UP000029579">
    <property type="component" value="Unassembled WGS sequence"/>
</dbReference>